<dbReference type="Pfam" id="PF07727">
    <property type="entry name" value="RVT_2"/>
    <property type="match status" value="1"/>
</dbReference>
<feature type="non-terminal residue" evidence="2">
    <location>
        <position position="181"/>
    </location>
</feature>
<protein>
    <submittedName>
        <fullName evidence="2">Putative ribonuclease H-like domain-containing protein</fullName>
    </submittedName>
</protein>
<evidence type="ECO:0000313" key="2">
    <source>
        <dbReference type="EMBL" id="GFC98028.1"/>
    </source>
</evidence>
<reference evidence="2" key="1">
    <citation type="journal article" date="2019" name="Sci. Rep.">
        <title>Draft genome of Tanacetum cinerariifolium, the natural source of mosquito coil.</title>
        <authorList>
            <person name="Yamashiro T."/>
            <person name="Shiraishi A."/>
            <person name="Satake H."/>
            <person name="Nakayama K."/>
        </authorList>
    </citation>
    <scope>NUCLEOTIDE SEQUENCE</scope>
</reference>
<organism evidence="2">
    <name type="scientific">Tanacetum cinerariifolium</name>
    <name type="common">Dalmatian daisy</name>
    <name type="synonym">Chrysanthemum cinerariifolium</name>
    <dbReference type="NCBI Taxonomy" id="118510"/>
    <lineage>
        <taxon>Eukaryota</taxon>
        <taxon>Viridiplantae</taxon>
        <taxon>Streptophyta</taxon>
        <taxon>Embryophyta</taxon>
        <taxon>Tracheophyta</taxon>
        <taxon>Spermatophyta</taxon>
        <taxon>Magnoliopsida</taxon>
        <taxon>eudicotyledons</taxon>
        <taxon>Gunneridae</taxon>
        <taxon>Pentapetalae</taxon>
        <taxon>asterids</taxon>
        <taxon>campanulids</taxon>
        <taxon>Asterales</taxon>
        <taxon>Asteraceae</taxon>
        <taxon>Asteroideae</taxon>
        <taxon>Anthemideae</taxon>
        <taxon>Anthemidinae</taxon>
        <taxon>Tanacetum</taxon>
    </lineage>
</organism>
<evidence type="ECO:0000259" key="1">
    <source>
        <dbReference type="Pfam" id="PF07727"/>
    </source>
</evidence>
<feature type="non-terminal residue" evidence="2">
    <location>
        <position position="1"/>
    </location>
</feature>
<dbReference type="AlphaFoldDB" id="A0A699SL25"/>
<sequence>EELLQFKMQKVWFLVDLLYGKRASGTKWVFRNKKDERSIVINNEDFHTCMFAYFLSQEEPKRVHQALKDPSWIEAMQEELLQFKMQKVWVLVDLPKGKRAIGSKWVFRNKKDERGIVIRNKVRLVTQGHNQEEGIDYEEVFALVARIEAIRLFLAYASFMGFMVYQMDVKSAFLYGTIKEE</sequence>
<proteinExistence type="predicted"/>
<gene>
    <name evidence="2" type="ORF">Tci_869998</name>
</gene>
<comment type="caution">
    <text evidence="2">The sequence shown here is derived from an EMBL/GenBank/DDBJ whole genome shotgun (WGS) entry which is preliminary data.</text>
</comment>
<dbReference type="InterPro" id="IPR013103">
    <property type="entry name" value="RVT_2"/>
</dbReference>
<dbReference type="EMBL" id="BKCJ011169601">
    <property type="protein sequence ID" value="GFC98028.1"/>
    <property type="molecule type" value="Genomic_DNA"/>
</dbReference>
<accession>A0A699SL25</accession>
<name>A0A699SL25_TANCI</name>
<feature type="domain" description="Reverse transcriptase Ty1/copia-type" evidence="1">
    <location>
        <begin position="87"/>
        <end position="181"/>
    </location>
</feature>